<reference evidence="1" key="2">
    <citation type="submission" date="2024-01" db="EMBL/GenBank/DDBJ databases">
        <title>Comparative genomics of Cryptococcus and Kwoniella reveals pathogenesis evolution and contrasting modes of karyotype evolution via chromosome fusion or intercentromeric recombination.</title>
        <authorList>
            <person name="Coelho M.A."/>
            <person name="David-Palma M."/>
            <person name="Shea T."/>
            <person name="Bowers K."/>
            <person name="McGinley-Smith S."/>
            <person name="Mohammad A.W."/>
            <person name="Gnirke A."/>
            <person name="Yurkov A.M."/>
            <person name="Nowrousian M."/>
            <person name="Sun S."/>
            <person name="Cuomo C.A."/>
            <person name="Heitman J."/>
        </authorList>
    </citation>
    <scope>NUCLEOTIDE SEQUENCE</scope>
    <source>
        <strain evidence="1">CBS 12478</strain>
    </source>
</reference>
<name>A0AAJ8LGY6_9TREE</name>
<proteinExistence type="predicted"/>
<protein>
    <submittedName>
        <fullName evidence="1">Uncharacterized protein</fullName>
    </submittedName>
</protein>
<dbReference type="AlphaFoldDB" id="A0AAJ8LGY6"/>
<dbReference type="Proteomes" id="UP000322225">
    <property type="component" value="Chromosome 3"/>
</dbReference>
<reference evidence="1" key="1">
    <citation type="submission" date="2017-08" db="EMBL/GenBank/DDBJ databases">
        <authorList>
            <person name="Cuomo C."/>
            <person name="Billmyre B."/>
            <person name="Heitman J."/>
        </authorList>
    </citation>
    <scope>NUCLEOTIDE SEQUENCE</scope>
    <source>
        <strain evidence="1">CBS 12478</strain>
    </source>
</reference>
<dbReference type="EMBL" id="CP144053">
    <property type="protein sequence ID" value="WWD16964.1"/>
    <property type="molecule type" value="Genomic_DNA"/>
</dbReference>
<evidence type="ECO:0000313" key="1">
    <source>
        <dbReference type="EMBL" id="WWD16964.1"/>
    </source>
</evidence>
<sequence length="349" mass="36416">MSFDLVPLFISSALSVLSIPQTIMFVTLTIPTLICLSQVLLAKASEALYTLEDTEATFYYDLTAGDRCAGRGQSSNTGGSATPNCEWNGPTYGEINTNRIVAMNMSLIQADRSAWCGKEVKIFQNDKEVVYDEPLVLWDVCEAAKSKHIVDLSVDTYVKLMEGGQCDSNNGNNLTGLRVQIMDNQIWQPAPNSDTYSPLPATKLYSGGGLNWNQPQATDYPPWKDGQITIGSGSGAGAGAVATSSALAGAGVTNVVGAASVVPTPAPAAAPASTLPLTAASAGMSASSGADAGQCTTKGEYQCQGTGLYMCNYVSNSADGLAWSLVTDCPGGCDAAGQTKCKQIKKREA</sequence>
<gene>
    <name evidence="1" type="ORF">CI109_101396</name>
</gene>
<dbReference type="RefSeq" id="XP_031859449.2">
    <property type="nucleotide sequence ID" value="XM_032006236.2"/>
</dbReference>
<organism evidence="1 2">
    <name type="scientific">Kwoniella shandongensis</name>
    <dbReference type="NCBI Taxonomy" id="1734106"/>
    <lineage>
        <taxon>Eukaryota</taxon>
        <taxon>Fungi</taxon>
        <taxon>Dikarya</taxon>
        <taxon>Basidiomycota</taxon>
        <taxon>Agaricomycotina</taxon>
        <taxon>Tremellomycetes</taxon>
        <taxon>Tremellales</taxon>
        <taxon>Cryptococcaceae</taxon>
        <taxon>Kwoniella</taxon>
    </lineage>
</organism>
<evidence type="ECO:0000313" key="2">
    <source>
        <dbReference type="Proteomes" id="UP000322225"/>
    </source>
</evidence>
<dbReference type="KEGG" id="ksn:43590389"/>
<accession>A0AAJ8LGY6</accession>
<keyword evidence="2" id="KW-1185">Reference proteome</keyword>
<dbReference type="GeneID" id="43590389"/>